<dbReference type="SUPFAM" id="SSF51011">
    <property type="entry name" value="Glycosyl hydrolase domain"/>
    <property type="match status" value="1"/>
</dbReference>
<comment type="caution">
    <text evidence="6">The sequence shown here is derived from an EMBL/GenBank/DDBJ whole genome shotgun (WGS) entry which is preliminary data.</text>
</comment>
<evidence type="ECO:0000259" key="3">
    <source>
        <dbReference type="Pfam" id="PF01055"/>
    </source>
</evidence>
<dbReference type="InterPro" id="IPR000322">
    <property type="entry name" value="Glyco_hydro_31_TIM"/>
</dbReference>
<dbReference type="GO" id="GO:0005975">
    <property type="term" value="P:carbohydrate metabolic process"/>
    <property type="evidence" value="ECO:0007669"/>
    <property type="project" value="InterPro"/>
</dbReference>
<dbReference type="SUPFAM" id="SSF51445">
    <property type="entry name" value="(Trans)glycosidases"/>
    <property type="match status" value="1"/>
</dbReference>
<keyword evidence="2 6" id="KW-0326">Glycosidase</keyword>
<dbReference type="InterPro" id="IPR033403">
    <property type="entry name" value="DUF5110"/>
</dbReference>
<dbReference type="EC" id="3.2.1.20" evidence="6"/>
<keyword evidence="2 6" id="KW-0378">Hydrolase</keyword>
<dbReference type="OrthoDB" id="176168at2"/>
<evidence type="ECO:0000259" key="4">
    <source>
        <dbReference type="Pfam" id="PF17137"/>
    </source>
</evidence>
<dbReference type="InterPro" id="IPR048395">
    <property type="entry name" value="Glyco_hydro_31_C"/>
</dbReference>
<protein>
    <submittedName>
        <fullName evidence="6">Alpha-glucosidase protein</fullName>
        <ecNumber evidence="6">3.2.1.20</ecNumber>
    </submittedName>
</protein>
<dbReference type="GO" id="GO:0006491">
    <property type="term" value="P:N-glycan processing"/>
    <property type="evidence" value="ECO:0007669"/>
    <property type="project" value="TreeGrafter"/>
</dbReference>
<comment type="similarity">
    <text evidence="1 2">Belongs to the glycosyl hydrolase 31 family.</text>
</comment>
<dbReference type="PANTHER" id="PTHR22762:SF89">
    <property type="entry name" value="ALPHA-XYLOSIDASE"/>
    <property type="match status" value="1"/>
</dbReference>
<keyword evidence="7" id="KW-1185">Reference proteome</keyword>
<name>U2FIV3_9MOLU</name>
<dbReference type="Proteomes" id="UP000005707">
    <property type="component" value="Unassembled WGS sequence"/>
</dbReference>
<dbReference type="GO" id="GO:0004558">
    <property type="term" value="F:alpha-1,4-glucosidase activity"/>
    <property type="evidence" value="ECO:0007669"/>
    <property type="project" value="UniProtKB-EC"/>
</dbReference>
<evidence type="ECO:0000259" key="5">
    <source>
        <dbReference type="Pfam" id="PF21365"/>
    </source>
</evidence>
<reference evidence="6 7" key="2">
    <citation type="journal article" date="2013" name="PLoS ONE">
        <title>INDIGO - INtegrated Data Warehouse of MIcrobial GenOmes with Examples from the Red Sea Extremophiles.</title>
        <authorList>
            <person name="Alam I."/>
            <person name="Antunes A."/>
            <person name="Kamau A.A."/>
            <person name="Ba Alawi W."/>
            <person name="Kalkatawi M."/>
            <person name="Stingl U."/>
            <person name="Bajic V.B."/>
        </authorList>
    </citation>
    <scope>NUCLEOTIDE SEQUENCE [LARGE SCALE GENOMIC DNA]</scope>
    <source>
        <strain evidence="6 7">SSD-17B</strain>
    </source>
</reference>
<evidence type="ECO:0000313" key="7">
    <source>
        <dbReference type="Proteomes" id="UP000005707"/>
    </source>
</evidence>
<dbReference type="InterPro" id="IPR013780">
    <property type="entry name" value="Glyco_hydro_b"/>
</dbReference>
<organism evidence="6 7">
    <name type="scientific">Haloplasma contractile SSD-17B</name>
    <dbReference type="NCBI Taxonomy" id="1033810"/>
    <lineage>
        <taxon>Bacteria</taxon>
        <taxon>Bacillati</taxon>
        <taxon>Mycoplasmatota</taxon>
        <taxon>Mollicutes</taxon>
        <taxon>Haloplasmatales</taxon>
        <taxon>Haloplasmataceae</taxon>
        <taxon>Haloplasma</taxon>
    </lineage>
</organism>
<evidence type="ECO:0000313" key="6">
    <source>
        <dbReference type="EMBL" id="ERJ11189.1"/>
    </source>
</evidence>
<proteinExistence type="inferred from homology"/>
<dbReference type="STRING" id="1033810.HLPCO_002758"/>
<dbReference type="InterPro" id="IPR017853">
    <property type="entry name" value="GH"/>
</dbReference>
<dbReference type="CDD" id="cd06595">
    <property type="entry name" value="GH31_u1"/>
    <property type="match status" value="1"/>
</dbReference>
<dbReference type="AlphaFoldDB" id="U2FIV3"/>
<dbReference type="Pfam" id="PF17137">
    <property type="entry name" value="DUF5110"/>
    <property type="match status" value="1"/>
</dbReference>
<dbReference type="InParanoid" id="U2FIV3"/>
<feature type="domain" description="Glycoside hydrolase family 31 TIM barrel" evidence="3">
    <location>
        <begin position="197"/>
        <end position="493"/>
    </location>
</feature>
<dbReference type="EMBL" id="AFNU02000014">
    <property type="protein sequence ID" value="ERJ11189.1"/>
    <property type="molecule type" value="Genomic_DNA"/>
</dbReference>
<dbReference type="Gene3D" id="3.20.20.80">
    <property type="entry name" value="Glycosidases"/>
    <property type="match status" value="1"/>
</dbReference>
<feature type="domain" description="DUF5110" evidence="4">
    <location>
        <begin position="609"/>
        <end position="678"/>
    </location>
</feature>
<dbReference type="RefSeq" id="WP_008824624.1">
    <property type="nucleotide sequence ID" value="NZ_AFNU02000014.1"/>
</dbReference>
<dbReference type="Pfam" id="PF21365">
    <property type="entry name" value="Glyco_hydro_31_3rd"/>
    <property type="match status" value="1"/>
</dbReference>
<evidence type="ECO:0000256" key="2">
    <source>
        <dbReference type="RuleBase" id="RU361185"/>
    </source>
</evidence>
<dbReference type="Gene3D" id="2.60.40.1180">
    <property type="entry name" value="Golgi alpha-mannosidase II"/>
    <property type="match status" value="2"/>
</dbReference>
<accession>U2FIV3</accession>
<dbReference type="Gene3D" id="2.60.40.1760">
    <property type="entry name" value="glycosyl hydrolase (family 31)"/>
    <property type="match status" value="1"/>
</dbReference>
<feature type="domain" description="Glycosyl hydrolase family 31 C-terminal" evidence="5">
    <location>
        <begin position="502"/>
        <end position="592"/>
    </location>
</feature>
<evidence type="ECO:0000256" key="1">
    <source>
        <dbReference type="ARBA" id="ARBA00007806"/>
    </source>
</evidence>
<reference evidence="6 7" key="1">
    <citation type="journal article" date="2011" name="J. Bacteriol.">
        <title>Genome sequence of Haloplasma contractile, an unusual contractile bacterium from a deep-sea anoxic brine lake.</title>
        <authorList>
            <person name="Antunes A."/>
            <person name="Alam I."/>
            <person name="El Dorry H."/>
            <person name="Siam R."/>
            <person name="Robertson A."/>
            <person name="Bajic V.B."/>
            <person name="Stingl U."/>
        </authorList>
    </citation>
    <scope>NUCLEOTIDE SEQUENCE [LARGE SCALE GENOMIC DNA]</scope>
    <source>
        <strain evidence="6 7">SSD-17B</strain>
    </source>
</reference>
<sequence length="792" mass="93945">MNEAYIKDHFKFQMQPLANDEAIIKGDKFRITLLTERLVRFEYSEEGMFEDRASQTFINRKLDTPQFYFTEKEEWIEIDTKYLTILYLRNESFTNHTLSVYVKETDQTWNYGEFERGNLKGTYRTLDGVDGEVALEKGLLSREGYATLDDSDTLVFSKDYWLEPRENTSNIDLYFFGYGLDFTACLKEYYKVSGKTPIVPRYVLGNWWSRYWKYSEDELKDVINHFEAYRIPLSVCVIDMDWHLEGWTGYTWNRELFPDPQRFLDWLKIKKLKVSMNLHPADGISTHEDCYEEVAKFLDVDYKHYDHIPFDVSDPKFMSAYFDLVHHPHEEIGVDFWWIDWQQGTESNMKGLDPLWMLNHLHFHDLGREKEKRPFIFSRWGGYGNHRYPIGFSGDTVVTWDSLDFQPYFTVCASNVGYGWWSHDIGGHMGGYEDSELYTRWTQFGVFSPIFRYHSTKNLFHKREPWKHDEHILNTVAKFLRLRHRLIPYIYSMAWMNSEEAIPLIRPLYYNNPKDEIAYKYKNQYYFGSELLVAPITKPMSTKTKRSIHKFYLPEGSFFNFNSKEFYEGNREITDIYRLDEMPVFARAGAIIPLDSNGTNNGTALPEQLCIDVFPGASNEFTLYEDDGESQYYLDGQYSLTKFELDWDQFVTFRITKEEEQANDYIPNSRCYRVTIHSIERPNNVSISCDNRHAMIESIYNEQKGRLEIWVDTNDFTTLEVEFMKVDIIKRDLRKERITSMLMDSLVSTNCKNKIMDIINQENPSSEDIINRLLELDSCDDELMLALIKMLK</sequence>
<gene>
    <name evidence="6" type="ORF">HLPCO_002758</name>
</gene>
<dbReference type="Pfam" id="PF01055">
    <property type="entry name" value="Glyco_hydro_31_2nd"/>
    <property type="match status" value="1"/>
</dbReference>
<dbReference type="PANTHER" id="PTHR22762">
    <property type="entry name" value="ALPHA-GLUCOSIDASE"/>
    <property type="match status" value="1"/>
</dbReference>
<dbReference type="eggNOG" id="COG1501">
    <property type="taxonomic scope" value="Bacteria"/>
</dbReference>